<evidence type="ECO:0008006" key="3">
    <source>
        <dbReference type="Google" id="ProtNLM"/>
    </source>
</evidence>
<dbReference type="EMBL" id="JACHVA010000138">
    <property type="protein sequence ID" value="MBC2604042.1"/>
    <property type="molecule type" value="Genomic_DNA"/>
</dbReference>
<dbReference type="RefSeq" id="WP_185694659.1">
    <property type="nucleotide sequence ID" value="NZ_JACHVA010000138.1"/>
</dbReference>
<dbReference type="Proteomes" id="UP000525652">
    <property type="component" value="Unassembled WGS sequence"/>
</dbReference>
<gene>
    <name evidence="1" type="ORF">H5P30_19850</name>
</gene>
<sequence>MPPEPARKKKKVDYEALNAPLMQIPGMKVDAVRALLNAGVREIYELSGRAPEVLFEESRAKDPEINPVLLPYFRMAVYYAETDRPDKSLMSPYAWES</sequence>
<protein>
    <recommendedName>
        <fullName evidence="3">Pathogenicity locus</fullName>
    </recommendedName>
</protein>
<comment type="caution">
    <text evidence="1">The sequence shown here is derived from an EMBL/GenBank/DDBJ whole genome shotgun (WGS) entry which is preliminary data.</text>
</comment>
<name>A0A7X1E7S6_9BACT</name>
<dbReference type="AlphaFoldDB" id="A0A7X1E7S6"/>
<reference evidence="1 2" key="1">
    <citation type="submission" date="2020-07" db="EMBL/GenBank/DDBJ databases">
        <authorList>
            <person name="Feng X."/>
        </authorList>
    </citation>
    <scope>NUCLEOTIDE SEQUENCE [LARGE SCALE GENOMIC DNA]</scope>
    <source>
        <strain evidence="1 2">JCM14086</strain>
    </source>
</reference>
<organism evidence="1 2">
    <name type="scientific">Puniceicoccus vermicola</name>
    <dbReference type="NCBI Taxonomy" id="388746"/>
    <lineage>
        <taxon>Bacteria</taxon>
        <taxon>Pseudomonadati</taxon>
        <taxon>Verrucomicrobiota</taxon>
        <taxon>Opitutia</taxon>
        <taxon>Puniceicoccales</taxon>
        <taxon>Puniceicoccaceae</taxon>
        <taxon>Puniceicoccus</taxon>
    </lineage>
</organism>
<proteinExistence type="predicted"/>
<evidence type="ECO:0000313" key="2">
    <source>
        <dbReference type="Proteomes" id="UP000525652"/>
    </source>
</evidence>
<accession>A0A7X1E7S6</accession>
<keyword evidence="2" id="KW-1185">Reference proteome</keyword>
<evidence type="ECO:0000313" key="1">
    <source>
        <dbReference type="EMBL" id="MBC2604042.1"/>
    </source>
</evidence>